<reference evidence="1 2" key="1">
    <citation type="submission" date="2018-06" db="EMBL/GenBank/DDBJ databases">
        <title>Spirosoma sp. HMF3257 Genome sequencing and assembly.</title>
        <authorList>
            <person name="Kang H."/>
            <person name="Cha I."/>
            <person name="Kim H."/>
            <person name="Kang J."/>
            <person name="Joh K."/>
        </authorList>
    </citation>
    <scope>NUCLEOTIDE SEQUENCE [LARGE SCALE GENOMIC DNA]</scope>
    <source>
        <strain evidence="1 2">HMF3257</strain>
    </source>
</reference>
<dbReference type="EMBL" id="QLII01000001">
    <property type="protein sequence ID" value="RAI73259.1"/>
    <property type="molecule type" value="Genomic_DNA"/>
</dbReference>
<evidence type="ECO:0000313" key="2">
    <source>
        <dbReference type="Proteomes" id="UP000249016"/>
    </source>
</evidence>
<name>A0A327NG67_9BACT</name>
<accession>A0A327NG67</accession>
<gene>
    <name evidence="1" type="ORF">HMF3257_00365</name>
</gene>
<evidence type="ECO:0000313" key="1">
    <source>
        <dbReference type="EMBL" id="RAI73259.1"/>
    </source>
</evidence>
<proteinExistence type="predicted"/>
<dbReference type="Proteomes" id="UP000249016">
    <property type="component" value="Unassembled WGS sequence"/>
</dbReference>
<dbReference type="AlphaFoldDB" id="A0A327NG67"/>
<protein>
    <submittedName>
        <fullName evidence="1">Uncharacterized protein</fullName>
    </submittedName>
</protein>
<organism evidence="1 2">
    <name type="scientific">Spirosoma telluris</name>
    <dbReference type="NCBI Taxonomy" id="2183553"/>
    <lineage>
        <taxon>Bacteria</taxon>
        <taxon>Pseudomonadati</taxon>
        <taxon>Bacteroidota</taxon>
        <taxon>Cytophagia</taxon>
        <taxon>Cytophagales</taxon>
        <taxon>Cytophagaceae</taxon>
        <taxon>Spirosoma</taxon>
    </lineage>
</organism>
<keyword evidence="2" id="KW-1185">Reference proteome</keyword>
<sequence length="376" mass="43880">MADLLRSLLASPFERAEKCVMAQFEKPTIYQIETLKRVRQESELFFFTRLTRPDGSFKASKITNELYRALWMYRIGLLPIWSYNGENKVENVFYFPEKSPLDWNWLVEQFFVFYEILDKAPGYNFINQLMGGDFLIRLLSERFSVTCQIVAYKKLPTSEDIIQHVFADIELYIRALGRKLIAISWALWERPPYDVNLQRAKTLTSFYKSKKVKVTHYGLPIDSFDYGISKDDYLSILSGEIEVGEAVISYLTEAVAEEKMLPRDTLLESAKSTVSKEVTQASLALFYYYCHEKKCLPPFVAGKMEKSYKEATDFYGLSWKPFQQFYNRFCKSRNDRLSIENRQALKNAIQLLNDYPEALELAKDELSIAETRNPLT</sequence>
<dbReference type="RefSeq" id="WP_111340141.1">
    <property type="nucleotide sequence ID" value="NZ_QLII01000001.1"/>
</dbReference>
<comment type="caution">
    <text evidence="1">The sequence shown here is derived from an EMBL/GenBank/DDBJ whole genome shotgun (WGS) entry which is preliminary data.</text>
</comment>